<reference evidence="1" key="1">
    <citation type="journal article" date="2020" name="mSystems">
        <title>Genome- and Community-Level Interaction Insights into Carbon Utilization and Element Cycling Functions of Hydrothermarchaeota in Hydrothermal Sediment.</title>
        <authorList>
            <person name="Zhou Z."/>
            <person name="Liu Y."/>
            <person name="Xu W."/>
            <person name="Pan J."/>
            <person name="Luo Z.H."/>
            <person name="Li M."/>
        </authorList>
    </citation>
    <scope>NUCLEOTIDE SEQUENCE [LARGE SCALE GENOMIC DNA]</scope>
    <source>
        <strain evidence="1">HyVt-93</strain>
    </source>
</reference>
<proteinExistence type="predicted"/>
<comment type="caution">
    <text evidence="1">The sequence shown here is derived from an EMBL/GenBank/DDBJ whole genome shotgun (WGS) entry which is preliminary data.</text>
</comment>
<dbReference type="Proteomes" id="UP000886217">
    <property type="component" value="Unassembled WGS sequence"/>
</dbReference>
<evidence type="ECO:0000313" key="1">
    <source>
        <dbReference type="EMBL" id="HHH99879.1"/>
    </source>
</evidence>
<protein>
    <submittedName>
        <fullName evidence="1">Fibronectin-binding domain-containing protein</fullName>
    </submittedName>
</protein>
<dbReference type="AlphaFoldDB" id="A0A7C5JXI4"/>
<sequence length="102" mass="11460">GEYLGKGAFMVYGKRNWMHGLPLKLAVGIVEYEGERLPMCGPVDALKAHTNKYIIIRPGRTKKSELAKKIAKIFEKWGHKVELDDLMQILPPGNGEIVEVVE</sequence>
<name>A0A7C5JXI4_THELI</name>
<feature type="non-terminal residue" evidence="1">
    <location>
        <position position="1"/>
    </location>
</feature>
<dbReference type="EMBL" id="DRTU01000005">
    <property type="protein sequence ID" value="HHH99879.1"/>
    <property type="molecule type" value="Genomic_DNA"/>
</dbReference>
<gene>
    <name evidence="1" type="ORF">ENL40_00105</name>
</gene>
<organism evidence="1">
    <name type="scientific">Thermococcus litoralis</name>
    <dbReference type="NCBI Taxonomy" id="2265"/>
    <lineage>
        <taxon>Archaea</taxon>
        <taxon>Methanobacteriati</taxon>
        <taxon>Methanobacteriota</taxon>
        <taxon>Thermococci</taxon>
        <taxon>Thermococcales</taxon>
        <taxon>Thermococcaceae</taxon>
        <taxon>Thermococcus</taxon>
    </lineage>
</organism>
<accession>A0A7C5JXI4</accession>